<protein>
    <submittedName>
        <fullName evidence="2">Uncharacterized protein</fullName>
    </submittedName>
</protein>
<evidence type="ECO:0000256" key="1">
    <source>
        <dbReference type="SAM" id="MobiDB-lite"/>
    </source>
</evidence>
<gene>
    <name evidence="2" type="ORF">TDIB3V08_LOCUS3637</name>
</gene>
<dbReference type="EMBL" id="OA565586">
    <property type="protein sequence ID" value="CAD7197327.1"/>
    <property type="molecule type" value="Genomic_DNA"/>
</dbReference>
<dbReference type="AlphaFoldDB" id="A0A7R8VHQ9"/>
<proteinExistence type="predicted"/>
<feature type="compositionally biased region" description="Low complexity" evidence="1">
    <location>
        <begin position="247"/>
        <end position="257"/>
    </location>
</feature>
<evidence type="ECO:0000313" key="2">
    <source>
        <dbReference type="EMBL" id="CAD7197327.1"/>
    </source>
</evidence>
<feature type="region of interest" description="Disordered" evidence="1">
    <location>
        <begin position="332"/>
        <end position="358"/>
    </location>
</feature>
<reference evidence="2" key="1">
    <citation type="submission" date="2020-11" db="EMBL/GenBank/DDBJ databases">
        <authorList>
            <person name="Tran Van P."/>
        </authorList>
    </citation>
    <scope>NUCLEOTIDE SEQUENCE</scope>
</reference>
<feature type="region of interest" description="Disordered" evidence="1">
    <location>
        <begin position="227"/>
        <end position="258"/>
    </location>
</feature>
<feature type="compositionally biased region" description="Basic and acidic residues" evidence="1">
    <location>
        <begin position="583"/>
        <end position="594"/>
    </location>
</feature>
<sequence>MPVVFYFCLVEPPNCCQSSGSTHCLIDEEGCDITQGRELFLSCRATKLALRRTSTKVITTIGPAKPQRSTSNNNSAVTSLEHLDSERCHLLALNNPMPGSPKAATPPHKLCLETSFTSLQSPTTDAQCSVSPHSSTCSHLIVSGNRTLKPAYASSPFALHPVLSWEYAAILEEHHANNGIILGRSKNDNDQKTLKLDLIHDDWFGLAPLATPESLSEVSSISSRAKEDVSFESAQENDEDVPQFTQSNSSLNNDNSSEVFSSVKGTPFTSVHQLLINRKDVISLRLLNKTTFTRPSSVSNILDDTWHSDLTVSSSPKKTKFFTPQNSFNSNECSTEKFSTPENYPRYQSTSSQEKLSRIQKSSCEDHYDFAPRRDQHSATRSPSDACQTNDPTISIYRTEFLDLKYDCEAKIIFKQSGHELVWVKHMNTYPQLWGKTEPLLISFPSTCLVLLSSSSQNKEIIRRLINVASILRKSERIFLVGEAVRTTSDTSCPPVPSCREIFLGGAVRRCGEYHVQYCMAGHRSLREESFFLGGAAVSDTPNTPGPPVPSTEQKEIEKDVITQLMIGACGVWKRGGSKTRRHDSGARGSWERT</sequence>
<name>A0A7R8VHQ9_TIMDO</name>
<organism evidence="2">
    <name type="scientific">Timema douglasi</name>
    <name type="common">Walking stick</name>
    <dbReference type="NCBI Taxonomy" id="61478"/>
    <lineage>
        <taxon>Eukaryota</taxon>
        <taxon>Metazoa</taxon>
        <taxon>Ecdysozoa</taxon>
        <taxon>Arthropoda</taxon>
        <taxon>Hexapoda</taxon>
        <taxon>Insecta</taxon>
        <taxon>Pterygota</taxon>
        <taxon>Neoptera</taxon>
        <taxon>Polyneoptera</taxon>
        <taxon>Phasmatodea</taxon>
        <taxon>Timematodea</taxon>
        <taxon>Timematoidea</taxon>
        <taxon>Timematidae</taxon>
        <taxon>Timema</taxon>
    </lineage>
</organism>
<feature type="region of interest" description="Disordered" evidence="1">
    <location>
        <begin position="575"/>
        <end position="594"/>
    </location>
</feature>
<accession>A0A7R8VHQ9</accession>